<dbReference type="AlphaFoldDB" id="A0A917ECZ3"/>
<sequence length="91" mass="9747">MDEFLAALAMLPVGYGEGCFAGRRYGVTLAAAPDGRRLRLFGEELGGPDRISFNLYRLGDGTPRLKPCEMPAAKVVAFVLGYRPDRPGGAS</sequence>
<gene>
    <name evidence="1" type="ORF">GCM10011390_51020</name>
</gene>
<protein>
    <recommendedName>
        <fullName evidence="3">Peptide methionine sulfoxide reductase</fullName>
    </recommendedName>
</protein>
<dbReference type="Proteomes" id="UP000644699">
    <property type="component" value="Unassembled WGS sequence"/>
</dbReference>
<reference evidence="1" key="1">
    <citation type="journal article" date="2014" name="Int. J. Syst. Evol. Microbiol.">
        <title>Complete genome sequence of Corynebacterium casei LMG S-19264T (=DSM 44701T), isolated from a smear-ripened cheese.</title>
        <authorList>
            <consortium name="US DOE Joint Genome Institute (JGI-PGF)"/>
            <person name="Walter F."/>
            <person name="Albersmeier A."/>
            <person name="Kalinowski J."/>
            <person name="Ruckert C."/>
        </authorList>
    </citation>
    <scope>NUCLEOTIDE SEQUENCE</scope>
    <source>
        <strain evidence="1">CGMCC 1.15367</strain>
    </source>
</reference>
<name>A0A917ECZ3_9HYPH</name>
<keyword evidence="2" id="KW-1185">Reference proteome</keyword>
<accession>A0A917ECZ3</accession>
<proteinExistence type="predicted"/>
<reference evidence="1" key="2">
    <citation type="submission" date="2020-09" db="EMBL/GenBank/DDBJ databases">
        <authorList>
            <person name="Sun Q."/>
            <person name="Zhou Y."/>
        </authorList>
    </citation>
    <scope>NUCLEOTIDE SEQUENCE</scope>
    <source>
        <strain evidence="1">CGMCC 1.15367</strain>
    </source>
</reference>
<evidence type="ECO:0000313" key="1">
    <source>
        <dbReference type="EMBL" id="GGE25367.1"/>
    </source>
</evidence>
<dbReference type="EMBL" id="BMIQ01000018">
    <property type="protein sequence ID" value="GGE25367.1"/>
    <property type="molecule type" value="Genomic_DNA"/>
</dbReference>
<organism evidence="1 2">
    <name type="scientific">Aureimonas endophytica</name>
    <dbReference type="NCBI Taxonomy" id="2027858"/>
    <lineage>
        <taxon>Bacteria</taxon>
        <taxon>Pseudomonadati</taxon>
        <taxon>Pseudomonadota</taxon>
        <taxon>Alphaproteobacteria</taxon>
        <taxon>Hyphomicrobiales</taxon>
        <taxon>Aurantimonadaceae</taxon>
        <taxon>Aureimonas</taxon>
    </lineage>
</organism>
<dbReference type="RefSeq" id="WP_188913633.1">
    <property type="nucleotide sequence ID" value="NZ_BMIQ01000018.1"/>
</dbReference>
<evidence type="ECO:0008006" key="3">
    <source>
        <dbReference type="Google" id="ProtNLM"/>
    </source>
</evidence>
<comment type="caution">
    <text evidence="1">The sequence shown here is derived from an EMBL/GenBank/DDBJ whole genome shotgun (WGS) entry which is preliminary data.</text>
</comment>
<evidence type="ECO:0000313" key="2">
    <source>
        <dbReference type="Proteomes" id="UP000644699"/>
    </source>
</evidence>